<evidence type="ECO:0000313" key="3">
    <source>
        <dbReference type="Proteomes" id="UP000001591"/>
    </source>
</evidence>
<protein>
    <submittedName>
        <fullName evidence="2">Uncharacterized protein</fullName>
    </submittedName>
</protein>
<reference evidence="2 3" key="1">
    <citation type="journal article" date="2010" name="BMC Genomics">
        <title>Metabolic flexibility revealed in the genome of the cyst-forming alpha-1 proteobacterium Rhodospirillum centenum.</title>
        <authorList>
            <person name="Lu Y.K."/>
            <person name="Marden J."/>
            <person name="Han M."/>
            <person name="Swingley W.D."/>
            <person name="Mastrian S.D."/>
            <person name="Chowdhury S.R."/>
            <person name="Hao J."/>
            <person name="Helmy T."/>
            <person name="Kim S."/>
            <person name="Kurdoglu A.A."/>
            <person name="Matthies H.J."/>
            <person name="Rollo D."/>
            <person name="Stothard P."/>
            <person name="Blankenship R.E."/>
            <person name="Bauer C.E."/>
            <person name="Touchman J.W."/>
        </authorList>
    </citation>
    <scope>NUCLEOTIDE SEQUENCE [LARGE SCALE GENOMIC DNA]</scope>
    <source>
        <strain evidence="3">ATCC 51521 / SW</strain>
    </source>
</reference>
<name>B6IUB2_RHOCS</name>
<sequence length="38" mass="3902">MIGPFPGVGLPDRNGPDVLRVPSGPADPQLATITCQKS</sequence>
<evidence type="ECO:0000313" key="2">
    <source>
        <dbReference type="EMBL" id="ACJ00092.1"/>
    </source>
</evidence>
<dbReference type="Proteomes" id="UP000001591">
    <property type="component" value="Chromosome"/>
</dbReference>
<keyword evidence="3" id="KW-1185">Reference proteome</keyword>
<proteinExistence type="predicted"/>
<dbReference type="EMBL" id="CP000613">
    <property type="protein sequence ID" value="ACJ00092.1"/>
    <property type="molecule type" value="Genomic_DNA"/>
</dbReference>
<evidence type="ECO:0000256" key="1">
    <source>
        <dbReference type="SAM" id="MobiDB-lite"/>
    </source>
</evidence>
<dbReference type="HOGENOM" id="CLU_3332231_0_0_5"/>
<feature type="region of interest" description="Disordered" evidence="1">
    <location>
        <begin position="1"/>
        <end position="38"/>
    </location>
</feature>
<gene>
    <name evidence="2" type="ordered locus">RC1_2717</name>
</gene>
<organism evidence="2 3">
    <name type="scientific">Rhodospirillum centenum (strain ATCC 51521 / SW)</name>
    <dbReference type="NCBI Taxonomy" id="414684"/>
    <lineage>
        <taxon>Bacteria</taxon>
        <taxon>Pseudomonadati</taxon>
        <taxon>Pseudomonadota</taxon>
        <taxon>Alphaproteobacteria</taxon>
        <taxon>Rhodospirillales</taxon>
        <taxon>Rhodospirillaceae</taxon>
        <taxon>Rhodospirillum</taxon>
    </lineage>
</organism>
<dbReference type="AlphaFoldDB" id="B6IUB2"/>
<accession>B6IUB2</accession>
<dbReference type="KEGG" id="rce:RC1_2717"/>
<dbReference type="STRING" id="414684.RC1_2717"/>